<protein>
    <submittedName>
        <fullName evidence="5">LADA_0B07888g1_1</fullName>
    </submittedName>
</protein>
<evidence type="ECO:0000256" key="3">
    <source>
        <dbReference type="ARBA" id="ARBA00022827"/>
    </source>
</evidence>
<dbReference type="Pfam" id="PF13450">
    <property type="entry name" value="NAD_binding_8"/>
    <property type="match status" value="1"/>
</dbReference>
<dbReference type="EMBL" id="LT598456">
    <property type="protein sequence ID" value="SCU80507.1"/>
    <property type="molecule type" value="Genomic_DNA"/>
</dbReference>
<dbReference type="GO" id="GO:0004499">
    <property type="term" value="F:N,N-dimethylaniline monooxygenase activity"/>
    <property type="evidence" value="ECO:0007669"/>
    <property type="project" value="InterPro"/>
</dbReference>
<evidence type="ECO:0000256" key="2">
    <source>
        <dbReference type="ARBA" id="ARBA00022630"/>
    </source>
</evidence>
<gene>
    <name evidence="5" type="ORF">LADA_0B07888G</name>
</gene>
<organism evidence="5 6">
    <name type="scientific">Lachancea dasiensis</name>
    <dbReference type="NCBI Taxonomy" id="1072105"/>
    <lineage>
        <taxon>Eukaryota</taxon>
        <taxon>Fungi</taxon>
        <taxon>Dikarya</taxon>
        <taxon>Ascomycota</taxon>
        <taxon>Saccharomycotina</taxon>
        <taxon>Saccharomycetes</taxon>
        <taxon>Saccharomycetales</taxon>
        <taxon>Saccharomycetaceae</taxon>
        <taxon>Lachancea</taxon>
    </lineage>
</organism>
<keyword evidence="3" id="KW-0274">FAD</keyword>
<dbReference type="SUPFAM" id="SSF51905">
    <property type="entry name" value="FAD/NAD(P)-binding domain"/>
    <property type="match status" value="1"/>
</dbReference>
<keyword evidence="4" id="KW-0560">Oxidoreductase</keyword>
<keyword evidence="6" id="KW-1185">Reference proteome</keyword>
<accession>A0A1G4IUQ9</accession>
<dbReference type="PRINTS" id="PR00419">
    <property type="entry name" value="ADXRDTASE"/>
</dbReference>
<evidence type="ECO:0000256" key="4">
    <source>
        <dbReference type="ARBA" id="ARBA00023002"/>
    </source>
</evidence>
<dbReference type="PANTHER" id="PTHR23023">
    <property type="entry name" value="DIMETHYLANILINE MONOOXYGENASE"/>
    <property type="match status" value="1"/>
</dbReference>
<dbReference type="Gene3D" id="3.50.50.60">
    <property type="entry name" value="FAD/NAD(P)-binding domain"/>
    <property type="match status" value="2"/>
</dbReference>
<name>A0A1G4IUQ9_9SACH</name>
<proteinExistence type="inferred from homology"/>
<dbReference type="GO" id="GO:0050661">
    <property type="term" value="F:NADP binding"/>
    <property type="evidence" value="ECO:0007669"/>
    <property type="project" value="InterPro"/>
</dbReference>
<dbReference type="Proteomes" id="UP000190274">
    <property type="component" value="Chromosome B"/>
</dbReference>
<keyword evidence="2" id="KW-0285">Flavoprotein</keyword>
<dbReference type="InterPro" id="IPR050346">
    <property type="entry name" value="FMO-like"/>
</dbReference>
<evidence type="ECO:0000256" key="1">
    <source>
        <dbReference type="ARBA" id="ARBA00009183"/>
    </source>
</evidence>
<dbReference type="Pfam" id="PF00743">
    <property type="entry name" value="FMO-like"/>
    <property type="match status" value="1"/>
</dbReference>
<dbReference type="InterPro" id="IPR036188">
    <property type="entry name" value="FAD/NAD-bd_sf"/>
</dbReference>
<dbReference type="GO" id="GO:0050660">
    <property type="term" value="F:flavin adenine dinucleotide binding"/>
    <property type="evidence" value="ECO:0007669"/>
    <property type="project" value="InterPro"/>
</dbReference>
<evidence type="ECO:0000313" key="6">
    <source>
        <dbReference type="Proteomes" id="UP000190274"/>
    </source>
</evidence>
<dbReference type="OrthoDB" id="66881at2759"/>
<dbReference type="InterPro" id="IPR020946">
    <property type="entry name" value="Flavin_mOase-like"/>
</dbReference>
<reference evidence="6" key="1">
    <citation type="submission" date="2016-03" db="EMBL/GenBank/DDBJ databases">
        <authorList>
            <person name="Devillers H."/>
        </authorList>
    </citation>
    <scope>NUCLEOTIDE SEQUENCE [LARGE SCALE GENOMIC DNA]</scope>
</reference>
<comment type="similarity">
    <text evidence="1">Belongs to the FMO family.</text>
</comment>
<evidence type="ECO:0000313" key="5">
    <source>
        <dbReference type="EMBL" id="SCU80507.1"/>
    </source>
</evidence>
<dbReference type="AlphaFoldDB" id="A0A1G4IUQ9"/>
<dbReference type="STRING" id="1266660.A0A1G4IUQ9"/>
<sequence>MTVIRKVAIIGGGPAGLIAANDLTRQRDQNWEIVGFEARQSLGGVWSDNPGTHMEAEQVFPQLGSLDNLEGPLTPSQIFQYDSPLVVNGRIANLRPLLTTSEKKPMQLTRRSRLRDGVIMSKKSGLYDDFMTNAPGQLMKLNQKSNLKEKKMAPQTSMAPLVDLAQVKEQFQQFEKHSQSAGCFRLNTCVEYLDKLSPSKWIIVAKRSLPGAEHEEWYSETFDAVVVANGHFMCPYVPFYMTAGDSNVHEFNKNFPNTLVHVRDLDHWYRKSLPALKQDLEKAKRKVVIVGKSFSAMDVLKRLVPLHNANSNLEIIISTNTPPFPENSANPFCWFDKWLTETNKVTLKGRIAKFGQRGEKPILQFKDGSVVEDVSAVIFATGYLYTFPFISRSLLESYRILVSPNPNDPSGSSSNASRVSGLYLHTFSIADPTLAFVGISSNANFQSFSISSQAIAGVWSKFNRLFDQLQPQDSPIYDSIWSQVLPCVQEQLSWAKERLSQTGNNGAYHFYYPLQLLESHWLRYCKPLFPTEDKEGGLFPANSAELSQKGLRRLQELFYQAVDPR</sequence>